<dbReference type="EMBL" id="PQFF01000239">
    <property type="protein sequence ID" value="RHZ71205.1"/>
    <property type="molecule type" value="Genomic_DNA"/>
</dbReference>
<gene>
    <name evidence="2" type="ORF">Glove_261g12</name>
</gene>
<dbReference type="OrthoDB" id="2325450at2759"/>
<dbReference type="SUPFAM" id="SSF52540">
    <property type="entry name" value="P-loop containing nucleoside triphosphate hydrolases"/>
    <property type="match status" value="1"/>
</dbReference>
<dbReference type="AlphaFoldDB" id="A0A397I6J0"/>
<evidence type="ECO:0008006" key="4">
    <source>
        <dbReference type="Google" id="ProtNLM"/>
    </source>
</evidence>
<evidence type="ECO:0000256" key="1">
    <source>
        <dbReference type="SAM" id="MobiDB-lite"/>
    </source>
</evidence>
<dbReference type="Gene3D" id="2.30.30.940">
    <property type="match status" value="1"/>
</dbReference>
<feature type="compositionally biased region" description="Pro residues" evidence="1">
    <location>
        <begin position="103"/>
        <end position="120"/>
    </location>
</feature>
<dbReference type="STRING" id="1348612.A0A397I6J0"/>
<organism evidence="2 3">
    <name type="scientific">Diversispora epigaea</name>
    <dbReference type="NCBI Taxonomy" id="1348612"/>
    <lineage>
        <taxon>Eukaryota</taxon>
        <taxon>Fungi</taxon>
        <taxon>Fungi incertae sedis</taxon>
        <taxon>Mucoromycota</taxon>
        <taxon>Glomeromycotina</taxon>
        <taxon>Glomeromycetes</taxon>
        <taxon>Diversisporales</taxon>
        <taxon>Diversisporaceae</taxon>
        <taxon>Diversispora</taxon>
    </lineage>
</organism>
<dbReference type="Proteomes" id="UP000266861">
    <property type="component" value="Unassembled WGS sequence"/>
</dbReference>
<protein>
    <recommendedName>
        <fullName evidence="4">ATP-dependent DNA helicase</fullName>
    </recommendedName>
</protein>
<feature type="region of interest" description="Disordered" evidence="1">
    <location>
        <begin position="96"/>
        <end position="125"/>
    </location>
</feature>
<evidence type="ECO:0000313" key="3">
    <source>
        <dbReference type="Proteomes" id="UP000266861"/>
    </source>
</evidence>
<keyword evidence="3" id="KW-1185">Reference proteome</keyword>
<comment type="caution">
    <text evidence="2">The sequence shown here is derived from an EMBL/GenBank/DDBJ whole genome shotgun (WGS) entry which is preliminary data.</text>
</comment>
<evidence type="ECO:0000313" key="2">
    <source>
        <dbReference type="EMBL" id="RHZ71205.1"/>
    </source>
</evidence>
<proteinExistence type="predicted"/>
<dbReference type="InterPro" id="IPR027417">
    <property type="entry name" value="P-loop_NTPase"/>
</dbReference>
<accession>A0A397I6J0</accession>
<dbReference type="PANTHER" id="PTHR47642">
    <property type="entry name" value="ATP-DEPENDENT DNA HELICASE"/>
    <property type="match status" value="1"/>
</dbReference>
<feature type="region of interest" description="Disordered" evidence="1">
    <location>
        <begin position="137"/>
        <end position="164"/>
    </location>
</feature>
<dbReference type="InterPro" id="IPR051055">
    <property type="entry name" value="PIF1_helicase"/>
</dbReference>
<dbReference type="Gene3D" id="3.40.50.300">
    <property type="entry name" value="P-loop containing nucleotide triphosphate hydrolases"/>
    <property type="match status" value="2"/>
</dbReference>
<reference evidence="2 3" key="1">
    <citation type="submission" date="2018-08" db="EMBL/GenBank/DDBJ databases">
        <title>Genome and evolution of the arbuscular mycorrhizal fungus Diversispora epigaea (formerly Glomus versiforme) and its bacterial endosymbionts.</title>
        <authorList>
            <person name="Sun X."/>
            <person name="Fei Z."/>
            <person name="Harrison M."/>
        </authorList>
    </citation>
    <scope>NUCLEOTIDE SEQUENCE [LARGE SCALE GENOMIC DNA]</scope>
    <source>
        <strain evidence="2 3">IT104</strain>
    </source>
</reference>
<name>A0A397I6J0_9GLOM</name>
<sequence>MIYNIISGNIFQVKGRNVKKTIGVLIFRENNFNGINNKIRFSGNFIITNSTKKEKEKIEYAYAGCNALIAYLRSYNKSSYRGFLEHNQDVIISSLPLSQSRPSPRPSPRQSPQPSLPPSSPQLSMSSLLQSLPQLIPPLSPPPRSCNTGSPDEEEGPLRKKQSQLPPINNQLVYKSTIWNIFYPIFLKEPQRQDPNSDYYRLLENIRFENIDDFTWRMMQNKLDQTIDETSRDLKKILKHVGHKKIADSINHVICNMLPIQNDKYIISDVKDVINERLQDYECSDKLFKGKTNLPKRLETRIGAKIMFLNNSEYRHKMCNGTLGVSTDINKETQEIKCAFCIKGGIVDIKITKQVSSFYINGAPASRRQFPIINAYALTVHKTQGLTLPDISLNLDSQMWEVGQTEQM</sequence>